<dbReference type="InterPro" id="IPR047134">
    <property type="entry name" value="RNF4"/>
</dbReference>
<comment type="caution">
    <text evidence="6">The sequence shown here is derived from an EMBL/GenBank/DDBJ whole genome shotgun (WGS) entry which is preliminary data.</text>
</comment>
<evidence type="ECO:0000256" key="1">
    <source>
        <dbReference type="ARBA" id="ARBA00022723"/>
    </source>
</evidence>
<evidence type="ECO:0000259" key="5">
    <source>
        <dbReference type="PROSITE" id="PS50089"/>
    </source>
</evidence>
<dbReference type="InterPro" id="IPR017907">
    <property type="entry name" value="Znf_RING_CS"/>
</dbReference>
<dbReference type="PANTHER" id="PTHR23041:SF78">
    <property type="entry name" value="E3 UBIQUITIN-PROTEIN LIGASE RNF4"/>
    <property type="match status" value="1"/>
</dbReference>
<dbReference type="EMBL" id="JNBR01002081">
    <property type="protein sequence ID" value="OQR83743.1"/>
    <property type="molecule type" value="Genomic_DNA"/>
</dbReference>
<dbReference type="SUPFAM" id="SSF57850">
    <property type="entry name" value="RING/U-box"/>
    <property type="match status" value="1"/>
</dbReference>
<gene>
    <name evidence="6" type="ORF">ACHHYP_14314</name>
</gene>
<dbReference type="OrthoDB" id="6105938at2759"/>
<keyword evidence="1" id="KW-0479">Metal-binding</keyword>
<keyword evidence="7" id="KW-1185">Reference proteome</keyword>
<feature type="domain" description="RING-type" evidence="5">
    <location>
        <begin position="26"/>
        <end position="64"/>
    </location>
</feature>
<accession>A0A1V9YDB2</accession>
<protein>
    <recommendedName>
        <fullName evidence="5">RING-type domain-containing protein</fullName>
    </recommendedName>
</protein>
<dbReference type="InterPro" id="IPR001841">
    <property type="entry name" value="Znf_RING"/>
</dbReference>
<dbReference type="AlphaFoldDB" id="A0A1V9YDB2"/>
<dbReference type="GO" id="GO:0008270">
    <property type="term" value="F:zinc ion binding"/>
    <property type="evidence" value="ECO:0007669"/>
    <property type="project" value="UniProtKB-KW"/>
</dbReference>
<dbReference type="InterPro" id="IPR013083">
    <property type="entry name" value="Znf_RING/FYVE/PHD"/>
</dbReference>
<reference evidence="6 7" key="1">
    <citation type="journal article" date="2014" name="Genome Biol. Evol.">
        <title>The secreted proteins of Achlya hypogyna and Thraustotheca clavata identify the ancestral oomycete secretome and reveal gene acquisitions by horizontal gene transfer.</title>
        <authorList>
            <person name="Misner I."/>
            <person name="Blouin N."/>
            <person name="Leonard G."/>
            <person name="Richards T.A."/>
            <person name="Lane C.E."/>
        </authorList>
    </citation>
    <scope>NUCLEOTIDE SEQUENCE [LARGE SCALE GENOMIC DNA]</scope>
    <source>
        <strain evidence="6 7">ATCC 48635</strain>
    </source>
</reference>
<keyword evidence="3" id="KW-0862">Zinc</keyword>
<sequence>MASAECTQVCMDNQNAMETYRANAFCPICLDVYRDLATTSCGHLFCAECIRNAVLVNPKCPLCQAKTMPHNIHPLHI</sequence>
<dbReference type="Pfam" id="PF13923">
    <property type="entry name" value="zf-C3HC4_2"/>
    <property type="match status" value="1"/>
</dbReference>
<name>A0A1V9YDB2_ACHHY</name>
<dbReference type="PANTHER" id="PTHR23041">
    <property type="entry name" value="RING FINGER DOMAIN-CONTAINING"/>
    <property type="match status" value="1"/>
</dbReference>
<evidence type="ECO:0000313" key="6">
    <source>
        <dbReference type="EMBL" id="OQR83743.1"/>
    </source>
</evidence>
<dbReference type="STRING" id="1202772.A0A1V9YDB2"/>
<organism evidence="6 7">
    <name type="scientific">Achlya hypogyna</name>
    <name type="common">Oomycete</name>
    <name type="synonym">Protoachlya hypogyna</name>
    <dbReference type="NCBI Taxonomy" id="1202772"/>
    <lineage>
        <taxon>Eukaryota</taxon>
        <taxon>Sar</taxon>
        <taxon>Stramenopiles</taxon>
        <taxon>Oomycota</taxon>
        <taxon>Saprolegniomycetes</taxon>
        <taxon>Saprolegniales</taxon>
        <taxon>Achlyaceae</taxon>
        <taxon>Achlya</taxon>
    </lineage>
</organism>
<dbReference type="Gene3D" id="3.30.40.10">
    <property type="entry name" value="Zinc/RING finger domain, C3HC4 (zinc finger)"/>
    <property type="match status" value="1"/>
</dbReference>
<dbReference type="PROSITE" id="PS00518">
    <property type="entry name" value="ZF_RING_1"/>
    <property type="match status" value="1"/>
</dbReference>
<evidence type="ECO:0000256" key="2">
    <source>
        <dbReference type="ARBA" id="ARBA00022771"/>
    </source>
</evidence>
<evidence type="ECO:0000256" key="4">
    <source>
        <dbReference type="PROSITE-ProRule" id="PRU00175"/>
    </source>
</evidence>
<dbReference type="Proteomes" id="UP000243579">
    <property type="component" value="Unassembled WGS sequence"/>
</dbReference>
<keyword evidence="2 4" id="KW-0863">Zinc-finger</keyword>
<evidence type="ECO:0000256" key="3">
    <source>
        <dbReference type="ARBA" id="ARBA00022833"/>
    </source>
</evidence>
<dbReference type="PROSITE" id="PS50089">
    <property type="entry name" value="ZF_RING_2"/>
    <property type="match status" value="1"/>
</dbReference>
<dbReference type="SMART" id="SM00184">
    <property type="entry name" value="RING"/>
    <property type="match status" value="1"/>
</dbReference>
<proteinExistence type="predicted"/>
<evidence type="ECO:0000313" key="7">
    <source>
        <dbReference type="Proteomes" id="UP000243579"/>
    </source>
</evidence>